<comment type="caution">
    <text evidence="1">The sequence shown here is derived from an EMBL/GenBank/DDBJ whole genome shotgun (WGS) entry which is preliminary data.</text>
</comment>
<dbReference type="RefSeq" id="WP_201695651.1">
    <property type="nucleotide sequence ID" value="NZ_CAJHCQ010000004.1"/>
</dbReference>
<dbReference type="EMBL" id="CAJHCQ010000004">
    <property type="protein sequence ID" value="CAD6526147.1"/>
    <property type="molecule type" value="Genomic_DNA"/>
</dbReference>
<reference evidence="1 2" key="1">
    <citation type="submission" date="2020-10" db="EMBL/GenBank/DDBJ databases">
        <authorList>
            <person name="Peeters C."/>
        </authorList>
    </citation>
    <scope>NUCLEOTIDE SEQUENCE [LARGE SCALE GENOMIC DNA]</scope>
    <source>
        <strain evidence="1 2">LMG 27952</strain>
    </source>
</reference>
<keyword evidence="2" id="KW-1185">Reference proteome</keyword>
<evidence type="ECO:0008006" key="3">
    <source>
        <dbReference type="Google" id="ProtNLM"/>
    </source>
</evidence>
<evidence type="ECO:0000313" key="1">
    <source>
        <dbReference type="EMBL" id="CAD6526147.1"/>
    </source>
</evidence>
<organism evidence="1 2">
    <name type="scientific">Paraburkholderia hiiakae</name>
    <dbReference type="NCBI Taxonomy" id="1081782"/>
    <lineage>
        <taxon>Bacteria</taxon>
        <taxon>Pseudomonadati</taxon>
        <taxon>Pseudomonadota</taxon>
        <taxon>Betaproteobacteria</taxon>
        <taxon>Burkholderiales</taxon>
        <taxon>Burkholderiaceae</taxon>
        <taxon>Paraburkholderia</taxon>
    </lineage>
</organism>
<gene>
    <name evidence="1" type="ORF">LMG27952_01896</name>
</gene>
<proteinExistence type="predicted"/>
<dbReference type="Proteomes" id="UP000656319">
    <property type="component" value="Unassembled WGS sequence"/>
</dbReference>
<evidence type="ECO:0000313" key="2">
    <source>
        <dbReference type="Proteomes" id="UP000656319"/>
    </source>
</evidence>
<protein>
    <recommendedName>
        <fullName evidence="3">Glutamine amidotransferase domain-containing protein</fullName>
    </recommendedName>
</protein>
<accession>A0ABN7HP53</accession>
<name>A0ABN7HP53_9BURK</name>
<sequence>MAINVLIVIDGEFQYQTNTVAPDFTFNTLVSTLQGAGFLVKKANREADPDADHQNFVFNDPSIDLLDFDVIWMIGDGGYNDDPLVPEGSKGPISVPELNAIATFMEQGGGVFAVGDHYSLGSDMCGQIPRVRIMRSWYGKNDPSNPAVPANAPFNYPAIGGRADTTVRNPNASYPQTDSIGNATVDPYAYFENQSDAKPQIITAMSSPAHPILMNNGNVVTSYPDHMHEGNALGVVTGFDYTQLSPYGDTSAREFRQIGSAPPEMPMVIATGTSTAIASYDVGSGVPVPLDKTPAVNATINTLSVYDGREVGVGRIVTGSTFHHYLDINLTGASSITSPQLDQMVGGDAAKGEGLQTNAGAFSDIQAVYINIANWLARPTPAIGLILERSTFSQDEVNATSSFPAAIYVTVDGLKPSQFPGGGITTLTPTAAQLAQWAPAVTATGAPIGVVATAVASDDPPLADRLQRFTFTYTVNFTGNAFGFAGTVDTVSVGASLTTSAASAPLTDSGWLELVKGANPFMLDLADGNTTYWLSSDIKVFHVVAGESFLNTSLAVNASRSDALMFLRSVVANINSAQFSALPSTEAGSVLSVAAVTTSSPPKPVYNFALARVRLSSTGADANPVQIFFRTFVSQTTAALTYQLDASGNPTGGYLQTSGAPPIDLPGTQDGGTQWLSFPYFSALRVEPPASQTDPDNSKGIQTSVGYQYYGALIDNNLTDPYLSATPGSNGPLEPLTTLLMGEHQCVVTEVIYTGAPIVNGATPSKSDKISQRNLAISTVANPGFSASRVALHTFEIEATPSAISSALPPDELLFAWSRTIPNGTSLNLHIPGWNAQDVIDLADRFYARHEIRAIDAHTIQIPAGGDRYVPIPKSLRRQTGVLSVQLPLGIRKGERFDLAVQQITNREGVTAVPAPRGEKITLDEAQRLLAGKTSKASKGTKKGHAAESVPRGVFGLDDGRTLVTDLSVFDSAGDYAIVLTQPDPKQVAAAREASGQWREPIGAFQIGIPVSTQEEMLLYQLQLLSIMSWRVEHLDPNSPWYPTMLYYLGLLIEKVWALGGNPHTVPPTPDGNIPVLHGGGHECHDASAREVVIVNIFPRGNEHK</sequence>